<dbReference type="Proteomes" id="UP000225204">
    <property type="component" value="Segment"/>
</dbReference>
<dbReference type="GeneID" id="40086234"/>
<protein>
    <submittedName>
        <fullName evidence="1">Minor tail protein</fullName>
    </submittedName>
</protein>
<keyword evidence="2" id="KW-1185">Reference proteome</keyword>
<dbReference type="KEGG" id="vg:40086234"/>
<evidence type="ECO:0000313" key="1">
    <source>
        <dbReference type="EMBL" id="ASX99246.1"/>
    </source>
</evidence>
<sequence>MAVLPSEIPTGLVTGQFYFVNEDNIDADTDPELIVVTGKVTFTCEAKDPLRMPTKKAVIIPMTFDAEFDSQGRIVPKGQTDVGIELPASNSPLFNPTNFTWKVEFDLKEVASGYSVVLPSFSIFVREGETWDIVDLMPVSMDPGTIMIQGPQGVAGDMAPIAASANKSGAVSLAESDMPSVQPWTLTGNVTLSLFTPVLTPARTGTISLVLRQDGTGNRTITWPASVKWPDGIAQQPAAAASSKSVIHLMWDGTDWLGVVGGKSFA</sequence>
<dbReference type="OrthoDB" id="13400at10239"/>
<dbReference type="EMBL" id="MF185731">
    <property type="protein sequence ID" value="ASX99246.1"/>
    <property type="molecule type" value="Genomic_DNA"/>
</dbReference>
<name>A0A286N4D9_9CAUD</name>
<organism evidence="1 2">
    <name type="scientific">Arthrobacter phage Molivia</name>
    <dbReference type="NCBI Taxonomy" id="2015839"/>
    <lineage>
        <taxon>Viruses</taxon>
        <taxon>Duplodnaviria</taxon>
        <taxon>Heunggongvirae</taxon>
        <taxon>Uroviricota</taxon>
        <taxon>Caudoviricetes</taxon>
        <taxon>Amigovirus</taxon>
        <taxon>Amigovirus molivia</taxon>
    </lineage>
</organism>
<accession>A0A286N4D9</accession>
<evidence type="ECO:0000313" key="2">
    <source>
        <dbReference type="Proteomes" id="UP000225204"/>
    </source>
</evidence>
<dbReference type="RefSeq" id="YP_009610146.1">
    <property type="nucleotide sequence ID" value="NC_042001.1"/>
</dbReference>
<proteinExistence type="predicted"/>
<reference evidence="2" key="1">
    <citation type="submission" date="2017-06" db="EMBL/GenBank/DDBJ databases">
        <authorList>
            <person name="Kim H.J."/>
            <person name="Triplett B.A."/>
        </authorList>
    </citation>
    <scope>NUCLEOTIDE SEQUENCE [LARGE SCALE GENOMIC DNA]</scope>
</reference>
<gene>
    <name evidence="1" type="primary">22</name>
    <name evidence="1" type="ORF">SEA_MOLIVIA_22</name>
</gene>